<dbReference type="EMBL" id="WUBL01000102">
    <property type="protein sequence ID" value="KAF2965899.1"/>
    <property type="molecule type" value="Genomic_DNA"/>
</dbReference>
<feature type="compositionally biased region" description="Basic and acidic residues" evidence="1">
    <location>
        <begin position="112"/>
        <end position="132"/>
    </location>
</feature>
<protein>
    <submittedName>
        <fullName evidence="2">Uncharacterized protein</fullName>
    </submittedName>
</protein>
<name>A0A7C8IX82_9PEZI</name>
<organism evidence="2 3">
    <name type="scientific">Xylaria multiplex</name>
    <dbReference type="NCBI Taxonomy" id="323545"/>
    <lineage>
        <taxon>Eukaryota</taxon>
        <taxon>Fungi</taxon>
        <taxon>Dikarya</taxon>
        <taxon>Ascomycota</taxon>
        <taxon>Pezizomycotina</taxon>
        <taxon>Sordariomycetes</taxon>
        <taxon>Xylariomycetidae</taxon>
        <taxon>Xylariales</taxon>
        <taxon>Xylariaceae</taxon>
        <taxon>Xylaria</taxon>
    </lineage>
</organism>
<dbReference type="AlphaFoldDB" id="A0A7C8IX82"/>
<dbReference type="Proteomes" id="UP000481858">
    <property type="component" value="Unassembled WGS sequence"/>
</dbReference>
<evidence type="ECO:0000313" key="2">
    <source>
        <dbReference type="EMBL" id="KAF2965899.1"/>
    </source>
</evidence>
<accession>A0A7C8IX82</accession>
<proteinExistence type="predicted"/>
<gene>
    <name evidence="2" type="ORF">GQX73_g7671</name>
</gene>
<feature type="region of interest" description="Disordered" evidence="1">
    <location>
        <begin position="1"/>
        <end position="132"/>
    </location>
</feature>
<dbReference type="InParanoid" id="A0A7C8IX82"/>
<feature type="compositionally biased region" description="Basic and acidic residues" evidence="1">
    <location>
        <begin position="61"/>
        <end position="74"/>
    </location>
</feature>
<evidence type="ECO:0000313" key="3">
    <source>
        <dbReference type="Proteomes" id="UP000481858"/>
    </source>
</evidence>
<keyword evidence="3" id="KW-1185">Reference proteome</keyword>
<sequence length="132" mass="14645">MNNSSNTSRKEQSYAEPQTSFSKKKRDKMSSNSQSYSYSYYSSSSSANGGPPQHATFAERSYTDDKGTTTERFHQLPGQRPVYESSGRASNPRVEGSGAAASSQNRITDVTDADREYEERIKDEYAKREGGA</sequence>
<reference evidence="2 3" key="1">
    <citation type="submission" date="2019-12" db="EMBL/GenBank/DDBJ databases">
        <title>Draft genome sequence of the ascomycete Xylaria multiplex DSM 110363.</title>
        <authorList>
            <person name="Buettner E."/>
            <person name="Kellner H."/>
        </authorList>
    </citation>
    <scope>NUCLEOTIDE SEQUENCE [LARGE SCALE GENOMIC DNA]</scope>
    <source>
        <strain evidence="2 3">DSM 110363</strain>
    </source>
</reference>
<feature type="compositionally biased region" description="Low complexity" evidence="1">
    <location>
        <begin position="30"/>
        <end position="46"/>
    </location>
</feature>
<dbReference type="OrthoDB" id="4161095at2759"/>
<evidence type="ECO:0000256" key="1">
    <source>
        <dbReference type="SAM" id="MobiDB-lite"/>
    </source>
</evidence>
<comment type="caution">
    <text evidence="2">The sequence shown here is derived from an EMBL/GenBank/DDBJ whole genome shotgun (WGS) entry which is preliminary data.</text>
</comment>